<evidence type="ECO:0000256" key="4">
    <source>
        <dbReference type="ARBA" id="ARBA00022692"/>
    </source>
</evidence>
<organism evidence="13 14">
    <name type="scientific">Cutaneotrichosporon cavernicola</name>
    <dbReference type="NCBI Taxonomy" id="279322"/>
    <lineage>
        <taxon>Eukaryota</taxon>
        <taxon>Fungi</taxon>
        <taxon>Dikarya</taxon>
        <taxon>Basidiomycota</taxon>
        <taxon>Agaricomycotina</taxon>
        <taxon>Tremellomycetes</taxon>
        <taxon>Trichosporonales</taxon>
        <taxon>Trichosporonaceae</taxon>
        <taxon>Cutaneotrichosporon</taxon>
    </lineage>
</organism>
<dbReference type="CDD" id="cd03250">
    <property type="entry name" value="ABCC_MRP_domain1"/>
    <property type="match status" value="1"/>
</dbReference>
<dbReference type="InterPro" id="IPR036640">
    <property type="entry name" value="ABC1_TM_sf"/>
</dbReference>
<evidence type="ECO:0000256" key="3">
    <source>
        <dbReference type="ARBA" id="ARBA00022448"/>
    </source>
</evidence>
<dbReference type="Proteomes" id="UP001233271">
    <property type="component" value="Chromosome 1"/>
</dbReference>
<dbReference type="GO" id="GO:0140359">
    <property type="term" value="F:ABC-type transporter activity"/>
    <property type="evidence" value="ECO:0007669"/>
    <property type="project" value="InterPro"/>
</dbReference>
<feature type="domain" description="ABC transporter" evidence="11">
    <location>
        <begin position="600"/>
        <end position="822"/>
    </location>
</feature>
<evidence type="ECO:0000313" key="13">
    <source>
        <dbReference type="EMBL" id="BEI87985.1"/>
    </source>
</evidence>
<dbReference type="InterPro" id="IPR017871">
    <property type="entry name" value="ABC_transporter-like_CS"/>
</dbReference>
<feature type="compositionally biased region" description="Gly residues" evidence="9">
    <location>
        <begin position="569"/>
        <end position="591"/>
    </location>
</feature>
<dbReference type="EMBL" id="AP028212">
    <property type="protein sequence ID" value="BEI87985.1"/>
    <property type="molecule type" value="Genomic_DNA"/>
</dbReference>
<feature type="transmembrane region" description="Helical" evidence="10">
    <location>
        <begin position="1020"/>
        <end position="1053"/>
    </location>
</feature>
<dbReference type="FunFam" id="3.40.50.300:FF:000565">
    <property type="entry name" value="ABC bile acid transporter"/>
    <property type="match status" value="1"/>
</dbReference>
<dbReference type="CDD" id="cd18597">
    <property type="entry name" value="ABC_6TM_YOR1_D1_like"/>
    <property type="match status" value="1"/>
</dbReference>
<protein>
    <recommendedName>
        <fullName evidence="15">ABC protein</fullName>
    </recommendedName>
</protein>
<keyword evidence="7 10" id="KW-1133">Transmembrane helix</keyword>
<feature type="transmembrane region" description="Helical" evidence="10">
    <location>
        <begin position="376"/>
        <end position="393"/>
    </location>
</feature>
<dbReference type="CDD" id="cd18606">
    <property type="entry name" value="ABC_6TM_YOR1_D2_like"/>
    <property type="match status" value="1"/>
</dbReference>
<dbReference type="SUPFAM" id="SSF90123">
    <property type="entry name" value="ABC transporter transmembrane region"/>
    <property type="match status" value="2"/>
</dbReference>
<dbReference type="PROSITE" id="PS50893">
    <property type="entry name" value="ABC_TRANSPORTER_2"/>
    <property type="match status" value="2"/>
</dbReference>
<dbReference type="PANTHER" id="PTHR24223:SF456">
    <property type="entry name" value="MULTIDRUG RESISTANCE-ASSOCIATED PROTEIN LETHAL(2)03659"/>
    <property type="match status" value="1"/>
</dbReference>
<evidence type="ECO:0000256" key="2">
    <source>
        <dbReference type="ARBA" id="ARBA00009726"/>
    </source>
</evidence>
<dbReference type="InterPro" id="IPR003439">
    <property type="entry name" value="ABC_transporter-like_ATP-bd"/>
</dbReference>
<dbReference type="Pfam" id="PF00005">
    <property type="entry name" value="ABC_tran"/>
    <property type="match status" value="2"/>
</dbReference>
<dbReference type="SUPFAM" id="SSF52540">
    <property type="entry name" value="P-loop containing nucleoside triphosphate hydrolases"/>
    <property type="match status" value="2"/>
</dbReference>
<dbReference type="InterPro" id="IPR003593">
    <property type="entry name" value="AAA+_ATPase"/>
</dbReference>
<evidence type="ECO:0000256" key="7">
    <source>
        <dbReference type="ARBA" id="ARBA00022989"/>
    </source>
</evidence>
<feature type="region of interest" description="Disordered" evidence="9">
    <location>
        <begin position="1"/>
        <end position="52"/>
    </location>
</feature>
<keyword evidence="14" id="KW-1185">Reference proteome</keyword>
<evidence type="ECO:0000256" key="5">
    <source>
        <dbReference type="ARBA" id="ARBA00022741"/>
    </source>
</evidence>
<name>A0AA48I507_9TREE</name>
<dbReference type="Gene3D" id="1.20.1560.10">
    <property type="entry name" value="ABC transporter type 1, transmembrane domain"/>
    <property type="match status" value="2"/>
</dbReference>
<dbReference type="KEGG" id="ccac:CcaHIS019_0107030"/>
<dbReference type="InterPro" id="IPR027417">
    <property type="entry name" value="P-loop_NTPase"/>
</dbReference>
<dbReference type="Pfam" id="PF00664">
    <property type="entry name" value="ABC_membrane"/>
    <property type="match status" value="2"/>
</dbReference>
<comment type="subcellular location">
    <subcellularLocation>
        <location evidence="1">Membrane</location>
        <topology evidence="1">Multi-pass membrane protein</topology>
    </subcellularLocation>
</comment>
<feature type="transmembrane region" description="Helical" evidence="10">
    <location>
        <begin position="946"/>
        <end position="968"/>
    </location>
</feature>
<dbReference type="PROSITE" id="PS00211">
    <property type="entry name" value="ABC_TRANSPORTER_1"/>
    <property type="match status" value="1"/>
</dbReference>
<dbReference type="Gene3D" id="3.40.50.300">
    <property type="entry name" value="P-loop containing nucleotide triphosphate hydrolases"/>
    <property type="match status" value="2"/>
</dbReference>
<keyword evidence="4 10" id="KW-0812">Transmembrane</keyword>
<dbReference type="PROSITE" id="PS50929">
    <property type="entry name" value="ABC_TM1F"/>
    <property type="match status" value="2"/>
</dbReference>
<evidence type="ECO:0000256" key="9">
    <source>
        <dbReference type="SAM" id="MobiDB-lite"/>
    </source>
</evidence>
<reference evidence="13" key="1">
    <citation type="journal article" date="2023" name="BMC Genomics">
        <title>Chromosome-level genome assemblies of Cutaneotrichosporon spp. (Trichosporonales, Basidiomycota) reveal imbalanced evolution between nucleotide sequences and chromosome synteny.</title>
        <authorList>
            <person name="Kobayashi Y."/>
            <person name="Kayamori A."/>
            <person name="Aoki K."/>
            <person name="Shiwa Y."/>
            <person name="Matsutani M."/>
            <person name="Fujita N."/>
            <person name="Sugita T."/>
            <person name="Iwasaki W."/>
            <person name="Tanaka N."/>
            <person name="Takashima M."/>
        </authorList>
    </citation>
    <scope>NUCLEOTIDE SEQUENCE</scope>
    <source>
        <strain evidence="13">HIS019</strain>
    </source>
</reference>
<dbReference type="PANTHER" id="PTHR24223">
    <property type="entry name" value="ATP-BINDING CASSETTE SUB-FAMILY C"/>
    <property type="match status" value="1"/>
</dbReference>
<proteinExistence type="inferred from homology"/>
<evidence type="ECO:0000256" key="10">
    <source>
        <dbReference type="SAM" id="Phobius"/>
    </source>
</evidence>
<keyword evidence="5" id="KW-0547">Nucleotide-binding</keyword>
<feature type="compositionally biased region" description="Basic and acidic residues" evidence="9">
    <location>
        <begin position="29"/>
        <end position="52"/>
    </location>
</feature>
<dbReference type="CDD" id="cd03244">
    <property type="entry name" value="ABCC_MRP_domain2"/>
    <property type="match status" value="1"/>
</dbReference>
<feature type="region of interest" description="Disordered" evidence="9">
    <location>
        <begin position="564"/>
        <end position="611"/>
    </location>
</feature>
<feature type="compositionally biased region" description="Basic and acidic residues" evidence="9">
    <location>
        <begin position="1"/>
        <end position="21"/>
    </location>
</feature>
<feature type="transmembrane region" description="Helical" evidence="10">
    <location>
        <begin position="906"/>
        <end position="926"/>
    </location>
</feature>
<dbReference type="SMART" id="SM00382">
    <property type="entry name" value="AAA"/>
    <property type="match status" value="2"/>
</dbReference>
<feature type="domain" description="ABC transporter" evidence="11">
    <location>
        <begin position="1218"/>
        <end position="1452"/>
    </location>
</feature>
<sequence length="1470" mass="163295">MVGINEKIDVIKARHNTKEQDDASLATNKDSDGEDGKKETHNAENGEDEHMRLRDMKGEYSYHKRDHWWQLWRPSKPPPPPPESFADAPELPLAKANFLSVLTFHWVSPLMRLGYQRPLQATDLWRVDPSREADYMSTKFLNNLENRQAKAKAWNESLPTAKPPLHKRVRWAAKSLRPLPDEAKKYESGAGYGARRAAFEAEWRADSGKKHGSIAGALNEAFPRYWLGGLFKLVADEAQLMAPLLIKEIIRFSQATYAAKRGVGEKPHIGRGIGLAFGLLLLSMVQSVCQHQFFFRSMTHGALFRATLISATYKRALRLSVGARRTHPNGTLMAYLSSDISRIDYCAHWFHVMWTAPIQLAVTLILLCLQIGPSAIVGFVVFVILAPVQTYFMRTSFKVRKGSMKWTDGRSKLLSELLASMQIIKAFCYELPFLKRLAFVRGQEMTAVRKLLFIRAGNQALAYSVPVMAAVLSFVTYSSTHENMDPALIFTSLAYFNLLRQPLMFLPRALSTLADAQAAVLRLESLFEAPLMDEKELINPDLDVAIRAKNATFQWATVLEPETVDKESGVGGRGGRGGVRGGRGGRGGKVGGRGKRATETKMEQKNDSEEKEPFMVQNLSLEISRGQLVAIVGPVGAGKSSILQGLLGEMRHISGTAEFGGRLGYCQQTAWIQNATLRDNVLFGQRWDEARYWECIRRACLLPDLEILPDGDLTEIGEKGVNLSGGQKQRVNIARALYFDADTVLFDDPLSAVDAHVGRLLFNEAVMGLRAAGKTVVLVTHALHFLPQVDYVYMIQHGHVVEEGTYDALLASEGPFRRLVKEFGGTDAKQEEDGREEGAIEEAPVDTADAEAKAHEKFMGCTKAAGTGKLEGRLMTSEVRKTGRVGGKVYGAYLRAGNATWMLPPALLFAAAMQAGSVLSTVWLTWWEADTFGRSTAFYQGMYAMLGLAATIFIFGLGVTMGVMAYFASRNLYGGAVRNVFFAPMSFFDTQPLGRIMGVFGKDIDIIDNQLPDSLRLQVFTLLSLIGSVVIITVYFHYFIAIIFVVGVGYWYFAQFYRTSAREVKRLDSMLRSLLYSHFSESLSGLATIRAYGETDRFVRDNCYYMDLEDRAYILTSSNQRWLAVRLDFLGALLVFAVAIMSVAGGTGLSASQIALCLTYMTQITQILGMVTRQSAEVENNMNAVERIQLYAGRGIPQEAAYEVKDDPPPEWPTQGAVTFDDVVMSYRKGLQPVLKGISARFEHGEKVGIIGRTGAGKTSITVALFRLAELTSGRVTVDGVDVSSIGLKRLRSAIAIIPQDPVLFSGTLRTNLDPFDEHTDAELHDAMGRACLLEEEASRRFTLDMAIDDEGSNLSIGERSLVSLARALVKDARIVVLDEATAAVDLETDAKIQQTIRREFGHKTLLCIAHRLRTILSWDRILVMDAGQIVDFDTPLELYDRGGHFRSMCERSSITREEIERARQEETFS</sequence>
<dbReference type="FunFam" id="3.40.50.300:FF:000997">
    <property type="entry name" value="Multidrug resistance-associated protein 1"/>
    <property type="match status" value="1"/>
</dbReference>
<dbReference type="FunFam" id="1.20.1560.10:FF:000010">
    <property type="entry name" value="Multidrug resistance-associated ABC transporter"/>
    <property type="match status" value="1"/>
</dbReference>
<keyword evidence="8 10" id="KW-0472">Membrane</keyword>
<evidence type="ECO:0008006" key="15">
    <source>
        <dbReference type="Google" id="ProtNLM"/>
    </source>
</evidence>
<evidence type="ECO:0000256" key="1">
    <source>
        <dbReference type="ARBA" id="ARBA00004141"/>
    </source>
</evidence>
<keyword evidence="3" id="KW-0813">Transport</keyword>
<accession>A0AA48I507</accession>
<evidence type="ECO:0000256" key="6">
    <source>
        <dbReference type="ARBA" id="ARBA00022840"/>
    </source>
</evidence>
<dbReference type="InterPro" id="IPR050173">
    <property type="entry name" value="ABC_transporter_C-like"/>
</dbReference>
<dbReference type="GO" id="GO:0016887">
    <property type="term" value="F:ATP hydrolysis activity"/>
    <property type="evidence" value="ECO:0007669"/>
    <property type="project" value="InterPro"/>
</dbReference>
<gene>
    <name evidence="13" type="ORF">CcaverHIS019_0107030</name>
</gene>
<feature type="domain" description="ABC transmembrane type-1" evidence="12">
    <location>
        <begin position="906"/>
        <end position="1180"/>
    </location>
</feature>
<dbReference type="GeneID" id="85491856"/>
<dbReference type="RefSeq" id="XP_060453251.1">
    <property type="nucleotide sequence ID" value="XM_060603267.1"/>
</dbReference>
<dbReference type="GO" id="GO:0016020">
    <property type="term" value="C:membrane"/>
    <property type="evidence" value="ECO:0007669"/>
    <property type="project" value="UniProtKB-SubCell"/>
</dbReference>
<comment type="similarity">
    <text evidence="2">Belongs to the ABC transporter superfamily. ABCC family. Conjugate transporter (TC 3.A.1.208) subfamily.</text>
</comment>
<evidence type="ECO:0000256" key="8">
    <source>
        <dbReference type="ARBA" id="ARBA00023136"/>
    </source>
</evidence>
<evidence type="ECO:0000313" key="14">
    <source>
        <dbReference type="Proteomes" id="UP001233271"/>
    </source>
</evidence>
<dbReference type="InterPro" id="IPR011527">
    <property type="entry name" value="ABC1_TM_dom"/>
</dbReference>
<keyword evidence="6" id="KW-0067">ATP-binding</keyword>
<evidence type="ECO:0000259" key="12">
    <source>
        <dbReference type="PROSITE" id="PS50929"/>
    </source>
</evidence>
<feature type="transmembrane region" description="Helical" evidence="10">
    <location>
        <begin position="1129"/>
        <end position="1151"/>
    </location>
</feature>
<evidence type="ECO:0000259" key="11">
    <source>
        <dbReference type="PROSITE" id="PS50893"/>
    </source>
</evidence>
<feature type="transmembrane region" description="Helical" evidence="10">
    <location>
        <begin position="349"/>
        <end position="369"/>
    </location>
</feature>
<feature type="compositionally biased region" description="Basic and acidic residues" evidence="9">
    <location>
        <begin position="596"/>
        <end position="611"/>
    </location>
</feature>
<feature type="domain" description="ABC transmembrane type-1" evidence="12">
    <location>
        <begin position="226"/>
        <end position="515"/>
    </location>
</feature>
<dbReference type="GO" id="GO:0005524">
    <property type="term" value="F:ATP binding"/>
    <property type="evidence" value="ECO:0007669"/>
    <property type="project" value="UniProtKB-KW"/>
</dbReference>